<accession>A0A061SKS0</accession>
<reference evidence="5 6" key="1">
    <citation type="journal article" date="2014" name="Genome Announc.">
        <title>Draft Genome Sequences of Two Isolates of the Roseobacter Group, Sulfitobacter sp. Strains 3SOLIMAR09 and 1FIGIMAR09, from Harbors of Mallorca Island (Mediterranean Sea).</title>
        <authorList>
            <person name="Mas-Llado M."/>
            <person name="Pina-Villalonga J.M."/>
            <person name="Brunet-Galmes I."/>
            <person name="Nogales B."/>
            <person name="Bosch R."/>
        </authorList>
    </citation>
    <scope>NUCLEOTIDE SEQUENCE [LARGE SCALE GENOMIC DNA]</scope>
    <source>
        <strain evidence="5 6">1FIGIMAR09</strain>
    </source>
</reference>
<keyword evidence="6" id="KW-1185">Reference proteome</keyword>
<dbReference type="AlphaFoldDB" id="A0A061SKS0"/>
<dbReference type="InterPro" id="IPR018119">
    <property type="entry name" value="Strictosidine_synth_cons-reg"/>
</dbReference>
<evidence type="ECO:0000256" key="1">
    <source>
        <dbReference type="ARBA" id="ARBA00009191"/>
    </source>
</evidence>
<comment type="caution">
    <text evidence="5">The sequence shown here is derived from an EMBL/GenBank/DDBJ whole genome shotgun (WGS) entry which is preliminary data.</text>
</comment>
<dbReference type="RefSeq" id="WP_037911675.1">
    <property type="nucleotide sequence ID" value="NZ_JEMU01000029.1"/>
</dbReference>
<name>A0A061SKS0_9RHOB</name>
<dbReference type="eggNOG" id="COG3386">
    <property type="taxonomic scope" value="Bacteria"/>
</dbReference>
<comment type="similarity">
    <text evidence="1">Belongs to the strictosidine synthase family.</text>
</comment>
<dbReference type="GO" id="GO:0012505">
    <property type="term" value="C:endomembrane system"/>
    <property type="evidence" value="ECO:0007669"/>
    <property type="project" value="TreeGrafter"/>
</dbReference>
<dbReference type="SUPFAM" id="SSF63829">
    <property type="entry name" value="Calcium-dependent phosphotriesterase"/>
    <property type="match status" value="1"/>
</dbReference>
<dbReference type="PANTHER" id="PTHR10426:SF88">
    <property type="entry name" value="ADIPOCYTE PLASMA MEMBRANE-ASSOCIATED PROTEIN HEMOMUCIN-RELATED"/>
    <property type="match status" value="1"/>
</dbReference>
<dbReference type="GO" id="GO:0016787">
    <property type="term" value="F:hydrolase activity"/>
    <property type="evidence" value="ECO:0007669"/>
    <property type="project" value="TreeGrafter"/>
</dbReference>
<dbReference type="Proteomes" id="UP000027337">
    <property type="component" value="Unassembled WGS sequence"/>
</dbReference>
<dbReference type="STRING" id="83219.PM02_19255"/>
<sequence length="361" mass="38305">MRKLLWFLGALLACLIAYLALWPVSVQPVAWEVSENPGYTDAFAPNDRLSSLDLVGLDGRLGPEDADIGPDGLVYVASHKGEILRIEADRSITPFAQTSGRPLGIEFADDGTLYVADAYLGLLSVDRTGQVTLLADEADDESPILYADDVDIAADGAVYFSDASTRFGAEANGGTLPASVLDLVEHSGNGRILKYDPATGKTTVFAQGLNFANGVAVNEASNAVFVVETGAYRVWRFPLDGSPGAVVLDNLPGFPDNINNAAGGTFWVGLVSPRNVIMDNLAGNPFLRQVIMRLPDAMKPAPTRYGLIFRMNAAGRVIETFQDPAGRYALTTGAVSLPDGRIAVTSLTEPALGLLKISSDN</sequence>
<dbReference type="PANTHER" id="PTHR10426">
    <property type="entry name" value="STRICTOSIDINE SYNTHASE-RELATED"/>
    <property type="match status" value="1"/>
</dbReference>
<evidence type="ECO:0000313" key="6">
    <source>
        <dbReference type="Proteomes" id="UP000027337"/>
    </source>
</evidence>
<gene>
    <name evidence="5" type="ORF">PM02_19255</name>
</gene>
<protein>
    <submittedName>
        <fullName evidence="5">Strictosidine synthase</fullName>
    </submittedName>
</protein>
<organism evidence="5 6">
    <name type="scientific">Sulfitobacter mediterraneus</name>
    <dbReference type="NCBI Taxonomy" id="83219"/>
    <lineage>
        <taxon>Bacteria</taxon>
        <taxon>Pseudomonadati</taxon>
        <taxon>Pseudomonadota</taxon>
        <taxon>Alphaproteobacteria</taxon>
        <taxon>Rhodobacterales</taxon>
        <taxon>Roseobacteraceae</taxon>
        <taxon>Sulfitobacter</taxon>
    </lineage>
</organism>
<dbReference type="Pfam" id="PF20067">
    <property type="entry name" value="SSL_N"/>
    <property type="match status" value="1"/>
</dbReference>
<evidence type="ECO:0000256" key="2">
    <source>
        <dbReference type="ARBA" id="ARBA00022553"/>
    </source>
</evidence>
<evidence type="ECO:0000313" key="5">
    <source>
        <dbReference type="EMBL" id="KAJ01472.1"/>
    </source>
</evidence>
<proteinExistence type="inferred from homology"/>
<dbReference type="Pfam" id="PF03088">
    <property type="entry name" value="Str_synth"/>
    <property type="match status" value="1"/>
</dbReference>
<feature type="domain" description="Strictosidine synthase conserved region" evidence="4">
    <location>
        <begin position="148"/>
        <end position="237"/>
    </location>
</feature>
<dbReference type="InterPro" id="IPR011042">
    <property type="entry name" value="6-blade_b-propeller_TolB-like"/>
</dbReference>
<dbReference type="Gene3D" id="2.120.10.30">
    <property type="entry name" value="TolB, C-terminal domain"/>
    <property type="match status" value="1"/>
</dbReference>
<evidence type="ECO:0000256" key="3">
    <source>
        <dbReference type="ARBA" id="ARBA00023180"/>
    </source>
</evidence>
<keyword evidence="2" id="KW-0597">Phosphoprotein</keyword>
<keyword evidence="3" id="KW-0325">Glycoprotein</keyword>
<evidence type="ECO:0000259" key="4">
    <source>
        <dbReference type="Pfam" id="PF03088"/>
    </source>
</evidence>
<dbReference type="EMBL" id="JEMU01000029">
    <property type="protein sequence ID" value="KAJ01472.1"/>
    <property type="molecule type" value="Genomic_DNA"/>
</dbReference>